<evidence type="ECO:0000313" key="7">
    <source>
        <dbReference type="EMBL" id="MEX3174698.1"/>
    </source>
</evidence>
<dbReference type="InterPro" id="IPR002125">
    <property type="entry name" value="CMP_dCMP_dom"/>
</dbReference>
<accession>A0ABV3UM84</accession>
<evidence type="ECO:0000259" key="6">
    <source>
        <dbReference type="PROSITE" id="PS51747"/>
    </source>
</evidence>
<sequence length="517" mass="58764">MDIIKIIEKIPEDKKTEIIITSNSTLQEKIKLIYSEEPPSELVIGLVCSVGTDLESLTLKIKERLTLYDFNCEEIRISKDVISEITKKNSFKDNYERIDGLMTLGNKIREDSECNYILALGAITKINEIRKKSKTTSNQPKGIAYIINSIKHPEEVEELRKIYGNGFYLFGVFADKERRLKNLVDHKGVEKSKALKLIERDENEDDGHGQHTRDTYHLSDFFISQDGNDDRLKNDIKRIFELLFSNPFITPTFDEFAMYMAFSSALRSADLSRQVGAVIAKNKNIISTGANDVPQFGGGLYWPDYEDDEIVDFPLGRDYTRGVDSNVEQKNEIIEDIISKIPKKSQDNIRKILKKSKIKDITEYGRVVHAEMEAIIACARGNISTIDTSIYCTTFPCHNCAKHIIASGIKRVIYIEPYPKSKAFDFHNESTTNDRKVIEKVLFEPFIGIGPKVFFSLFSIANGGGRPLIRKDKDGKVKVWSENTASLRTKMLPVSYFEKEQLSVMLFGAMIGVKDAN</sequence>
<proteinExistence type="inferred from homology"/>
<dbReference type="CDD" id="cd01286">
    <property type="entry name" value="deoxycytidylate_deaminase"/>
    <property type="match status" value="1"/>
</dbReference>
<evidence type="ECO:0000256" key="1">
    <source>
        <dbReference type="ARBA" id="ARBA00001947"/>
    </source>
</evidence>
<dbReference type="InterPro" id="IPR027417">
    <property type="entry name" value="P-loop_NTPase"/>
</dbReference>
<protein>
    <submittedName>
        <fullName evidence="7">Anti-phage dCTP deaminase</fullName>
    </submittedName>
</protein>
<keyword evidence="8" id="KW-1185">Reference proteome</keyword>
<evidence type="ECO:0000256" key="3">
    <source>
        <dbReference type="ARBA" id="ARBA00022723"/>
    </source>
</evidence>
<dbReference type="InterPro" id="IPR015517">
    <property type="entry name" value="dCMP_deaminase-rel"/>
</dbReference>
<keyword evidence="3" id="KW-0479">Metal-binding</keyword>
<feature type="domain" description="CMP/dCMP-type deaminase" evidence="6">
    <location>
        <begin position="252"/>
        <end position="439"/>
    </location>
</feature>
<keyword evidence="4" id="KW-0378">Hydrolase</keyword>
<comment type="caution">
    <text evidence="7">The sequence shown here is derived from an EMBL/GenBank/DDBJ whole genome shotgun (WGS) entry which is preliminary data.</text>
</comment>
<dbReference type="InterPro" id="IPR016193">
    <property type="entry name" value="Cytidine_deaminase-like"/>
</dbReference>
<dbReference type="SUPFAM" id="SSF53927">
    <property type="entry name" value="Cytidine deaminase-like"/>
    <property type="match status" value="1"/>
</dbReference>
<organism evidence="7 8">
    <name type="scientific">Serratia quinivorans</name>
    <dbReference type="NCBI Taxonomy" id="137545"/>
    <lineage>
        <taxon>Bacteria</taxon>
        <taxon>Pseudomonadati</taxon>
        <taxon>Pseudomonadota</taxon>
        <taxon>Gammaproteobacteria</taxon>
        <taxon>Enterobacterales</taxon>
        <taxon>Yersiniaceae</taxon>
        <taxon>Serratia</taxon>
    </lineage>
</organism>
<dbReference type="Gene3D" id="3.40.140.10">
    <property type="entry name" value="Cytidine Deaminase, domain 2"/>
    <property type="match status" value="1"/>
</dbReference>
<dbReference type="Proteomes" id="UP001558101">
    <property type="component" value="Unassembled WGS sequence"/>
</dbReference>
<dbReference type="RefSeq" id="WP_368454339.1">
    <property type="nucleotide sequence ID" value="NZ_JBFQXQ010000004.1"/>
</dbReference>
<name>A0ABV3UM84_9GAMM</name>
<evidence type="ECO:0000256" key="2">
    <source>
        <dbReference type="ARBA" id="ARBA00006576"/>
    </source>
</evidence>
<dbReference type="Gene3D" id="3.40.50.300">
    <property type="entry name" value="P-loop containing nucleotide triphosphate hydrolases"/>
    <property type="match status" value="1"/>
</dbReference>
<comment type="similarity">
    <text evidence="2">Belongs to the cytidine and deoxycytidylate deaminase family.</text>
</comment>
<dbReference type="InterPro" id="IPR035105">
    <property type="entry name" value="Deoxycytidylate_deaminase_dom"/>
</dbReference>
<dbReference type="InterPro" id="IPR016192">
    <property type="entry name" value="APOBEC/CMP_deaminase_Zn-bd"/>
</dbReference>
<comment type="cofactor">
    <cofactor evidence="1">
        <name>Zn(2+)</name>
        <dbReference type="ChEBI" id="CHEBI:29105"/>
    </cofactor>
</comment>
<keyword evidence="5" id="KW-0862">Zinc</keyword>
<dbReference type="NCBIfam" id="NF041025">
    <property type="entry name" value="antiphage_deaminase"/>
    <property type="match status" value="1"/>
</dbReference>
<gene>
    <name evidence="7" type="ORF">AB4M04_21735</name>
</gene>
<dbReference type="PROSITE" id="PS51747">
    <property type="entry name" value="CYT_DCMP_DEAMINASES_2"/>
    <property type="match status" value="1"/>
</dbReference>
<reference evidence="7 8" key="1">
    <citation type="submission" date="2024-07" db="EMBL/GenBank/DDBJ databases">
        <title>Genomes of novel Serratia strains from suburban soil.</title>
        <authorList>
            <person name="Markert E.X."/>
            <person name="Severe K."/>
            <person name="Severe L."/>
            <person name="Twing K.I."/>
            <person name="Ward L.M."/>
        </authorList>
    </citation>
    <scope>NUCLEOTIDE SEQUENCE [LARGE SCALE GENOMIC DNA]</scope>
    <source>
        <strain evidence="7 8">3C-UT</strain>
    </source>
</reference>
<dbReference type="EMBL" id="JBFQXQ010000004">
    <property type="protein sequence ID" value="MEX3174698.1"/>
    <property type="molecule type" value="Genomic_DNA"/>
</dbReference>
<dbReference type="PANTHER" id="PTHR11086">
    <property type="entry name" value="DEOXYCYTIDYLATE DEAMINASE-RELATED"/>
    <property type="match status" value="1"/>
</dbReference>
<evidence type="ECO:0000313" key="8">
    <source>
        <dbReference type="Proteomes" id="UP001558101"/>
    </source>
</evidence>
<evidence type="ECO:0000256" key="5">
    <source>
        <dbReference type="ARBA" id="ARBA00022833"/>
    </source>
</evidence>
<dbReference type="Pfam" id="PF00383">
    <property type="entry name" value="dCMP_cyt_deam_1"/>
    <property type="match status" value="1"/>
</dbReference>
<dbReference type="PANTHER" id="PTHR11086:SF18">
    <property type="entry name" value="DEOXYCYTIDYLATE DEAMINASE"/>
    <property type="match status" value="1"/>
</dbReference>
<evidence type="ECO:0000256" key="4">
    <source>
        <dbReference type="ARBA" id="ARBA00022801"/>
    </source>
</evidence>
<dbReference type="PROSITE" id="PS00903">
    <property type="entry name" value="CYT_DCMP_DEAMINASES_1"/>
    <property type="match status" value="1"/>
</dbReference>